<dbReference type="GeneID" id="72188703"/>
<dbReference type="EMBL" id="CP096658">
    <property type="protein sequence ID" value="UPW00993.1"/>
    <property type="molecule type" value="Genomic_DNA"/>
</dbReference>
<dbReference type="Proteomes" id="UP000830434">
    <property type="component" value="Chromosome"/>
</dbReference>
<keyword evidence="3" id="KW-1185">Reference proteome</keyword>
<dbReference type="InterPro" id="IPR018247">
    <property type="entry name" value="EF_Hand_1_Ca_BS"/>
</dbReference>
<evidence type="ECO:0000313" key="3">
    <source>
        <dbReference type="Proteomes" id="UP000830434"/>
    </source>
</evidence>
<dbReference type="KEGG" id="haxz:M0R88_02570"/>
<name>A0A8U0IIY9_9EURY</name>
<feature type="compositionally biased region" description="Acidic residues" evidence="1">
    <location>
        <begin position="31"/>
        <end position="49"/>
    </location>
</feature>
<dbReference type="AlphaFoldDB" id="A0A8U0IIY9"/>
<evidence type="ECO:0000313" key="2">
    <source>
        <dbReference type="EMBL" id="UPW00993.1"/>
    </source>
</evidence>
<dbReference type="InterPro" id="IPR013320">
    <property type="entry name" value="ConA-like_dom_sf"/>
</dbReference>
<dbReference type="SUPFAM" id="SSF49899">
    <property type="entry name" value="Concanavalin A-like lectins/glucanases"/>
    <property type="match status" value="1"/>
</dbReference>
<proteinExistence type="predicted"/>
<feature type="compositionally biased region" description="Acidic residues" evidence="1">
    <location>
        <begin position="76"/>
        <end position="104"/>
    </location>
</feature>
<dbReference type="Gene3D" id="2.60.120.200">
    <property type="match status" value="1"/>
</dbReference>
<reference evidence="2" key="1">
    <citation type="submission" date="2022-04" db="EMBL/GenBank/DDBJ databases">
        <title>Diverse halophilic archaea isolated from saline environments.</title>
        <authorList>
            <person name="Cui H.-L."/>
        </authorList>
    </citation>
    <scope>NUCLEOTIDE SEQUENCE</scope>
    <source>
        <strain evidence="2">XZYJT40</strain>
    </source>
</reference>
<feature type="compositionally biased region" description="Basic and acidic residues" evidence="1">
    <location>
        <begin position="50"/>
        <end position="62"/>
    </location>
</feature>
<feature type="region of interest" description="Disordered" evidence="1">
    <location>
        <begin position="27"/>
        <end position="119"/>
    </location>
</feature>
<dbReference type="PROSITE" id="PS00018">
    <property type="entry name" value="EF_HAND_1"/>
    <property type="match status" value="1"/>
</dbReference>
<gene>
    <name evidence="2" type="ORF">M0R88_02570</name>
</gene>
<evidence type="ECO:0000256" key="1">
    <source>
        <dbReference type="SAM" id="MobiDB-lite"/>
    </source>
</evidence>
<accession>A0A8U0IIY9</accession>
<dbReference type="RefSeq" id="WP_248655400.1">
    <property type="nucleotide sequence ID" value="NZ_CP096658.1"/>
</dbReference>
<dbReference type="Pfam" id="PF13385">
    <property type="entry name" value="Laminin_G_3"/>
    <property type="match status" value="1"/>
</dbReference>
<organism evidence="2 3">
    <name type="scientific">Halorussus gelatinilyticus</name>
    <dbReference type="NCBI Taxonomy" id="2937524"/>
    <lineage>
        <taxon>Archaea</taxon>
        <taxon>Methanobacteriati</taxon>
        <taxon>Methanobacteriota</taxon>
        <taxon>Stenosarchaea group</taxon>
        <taxon>Halobacteria</taxon>
        <taxon>Halobacteriales</taxon>
        <taxon>Haladaptataceae</taxon>
        <taxon>Halorussus</taxon>
    </lineage>
</organism>
<feature type="compositionally biased region" description="Low complexity" evidence="1">
    <location>
        <begin position="105"/>
        <end position="114"/>
    </location>
</feature>
<protein>
    <submittedName>
        <fullName evidence="2">LamG domain-containing protein</fullName>
    </submittedName>
</protein>
<dbReference type="PROSITE" id="PS51257">
    <property type="entry name" value="PROKAR_LIPOPROTEIN"/>
    <property type="match status" value="1"/>
</dbReference>
<sequence>MDERRSTRRLFLQTSGVAAAVGLAGCSGMLGEDDDIQDTDGDGVIDSEDYAPRDSSVQRKEQVGGGDSTETTAETTTEETTEATTEETTTEATTEETTTEETTTEEQTTAEPTEGMVARDRLVSRWPFEVELRDAVGDNDAHAERGEPRFGTFDSRRGVRLDGNVGMMIEEGKNAELSIMSRKSGASSIGGWVYFDRSRGARDANGDGAKHHIFRKDAEYAISAVPASADTVEIRLNIMDQVAGESYHTHKHADDELLVSTNGWHHVFFVVEPGRSLAFYLDGERRFYEGNMPGYSPTATQYWSHETIGSWYGTRSPAWYDLMVGKLSDLRVYDAGLSGRQVARIYANTR</sequence>